<accession>A0A1F8GWF5</accession>
<dbReference type="NCBIfam" id="TIGR00741">
    <property type="entry name" value="yfiA"/>
    <property type="match status" value="1"/>
</dbReference>
<dbReference type="Gene3D" id="3.30.160.100">
    <property type="entry name" value="Ribosome hibernation promotion factor-like"/>
    <property type="match status" value="1"/>
</dbReference>
<keyword evidence="1" id="KW-0175">Coiled coil</keyword>
<comment type="caution">
    <text evidence="2">The sequence shown here is derived from an EMBL/GenBank/DDBJ whole genome shotgun (WGS) entry which is preliminary data.</text>
</comment>
<dbReference type="STRING" id="1802701.A3A33_05245"/>
<dbReference type="EMBL" id="MGKP01000005">
    <property type="protein sequence ID" value="OGN29621.1"/>
    <property type="molecule type" value="Genomic_DNA"/>
</dbReference>
<dbReference type="InterPro" id="IPR003489">
    <property type="entry name" value="RHF/RaiA"/>
</dbReference>
<feature type="coiled-coil region" evidence="1">
    <location>
        <begin position="78"/>
        <end position="105"/>
    </location>
</feature>
<dbReference type="SUPFAM" id="SSF69754">
    <property type="entry name" value="Ribosome binding protein Y (YfiA homologue)"/>
    <property type="match status" value="1"/>
</dbReference>
<reference evidence="2 3" key="1">
    <citation type="journal article" date="2016" name="Nat. Commun.">
        <title>Thousands of microbial genomes shed light on interconnected biogeochemical processes in an aquifer system.</title>
        <authorList>
            <person name="Anantharaman K."/>
            <person name="Brown C.T."/>
            <person name="Hug L.A."/>
            <person name="Sharon I."/>
            <person name="Castelle C.J."/>
            <person name="Probst A.J."/>
            <person name="Thomas B.C."/>
            <person name="Singh A."/>
            <person name="Wilkins M.J."/>
            <person name="Karaoz U."/>
            <person name="Brodie E.L."/>
            <person name="Williams K.H."/>
            <person name="Hubbard S.S."/>
            <person name="Banfield J.F."/>
        </authorList>
    </citation>
    <scope>NUCLEOTIDE SEQUENCE [LARGE SCALE GENOMIC DNA]</scope>
</reference>
<dbReference type="InterPro" id="IPR036567">
    <property type="entry name" value="RHF-like"/>
</dbReference>
<evidence type="ECO:0000313" key="3">
    <source>
        <dbReference type="Proteomes" id="UP000179047"/>
    </source>
</evidence>
<evidence type="ECO:0000256" key="1">
    <source>
        <dbReference type="SAM" id="Coils"/>
    </source>
</evidence>
<sequence length="124" mass="14089">MQVSLKGTNIQILESTREYVDRKLVHTAEKFFKPARQFAGGDGDDLVSLAIEVEKTTKHHKKGDIFRAEASLSMGKINLRAESTAETLNNAIDEVEYELMREIKKFKEKRRALLLKGARKVKGK</sequence>
<protein>
    <submittedName>
        <fullName evidence="2">Ribosomal subunit interface protein</fullName>
    </submittedName>
</protein>
<organism evidence="2 3">
    <name type="scientific">Candidatus Yanofskybacteria bacterium RIFCSPLOWO2_01_FULL_49_25</name>
    <dbReference type="NCBI Taxonomy" id="1802701"/>
    <lineage>
        <taxon>Bacteria</taxon>
        <taxon>Candidatus Yanofskyibacteriota</taxon>
    </lineage>
</organism>
<name>A0A1F8GWF5_9BACT</name>
<dbReference type="Pfam" id="PF02482">
    <property type="entry name" value="Ribosomal_S30AE"/>
    <property type="match status" value="1"/>
</dbReference>
<proteinExistence type="predicted"/>
<evidence type="ECO:0000313" key="2">
    <source>
        <dbReference type="EMBL" id="OGN29621.1"/>
    </source>
</evidence>
<gene>
    <name evidence="2" type="ORF">A3A33_05245</name>
</gene>
<dbReference type="Proteomes" id="UP000179047">
    <property type="component" value="Unassembled WGS sequence"/>
</dbReference>
<dbReference type="AlphaFoldDB" id="A0A1F8GWF5"/>